<accession>A0A1I2QIR9</accession>
<dbReference type="InterPro" id="IPR002575">
    <property type="entry name" value="Aminoglycoside_PTrfase"/>
</dbReference>
<proteinExistence type="predicted"/>
<dbReference type="InterPro" id="IPR011009">
    <property type="entry name" value="Kinase-like_dom_sf"/>
</dbReference>
<dbReference type="EMBL" id="FOPI01000008">
    <property type="protein sequence ID" value="SFG26087.1"/>
    <property type="molecule type" value="Genomic_DNA"/>
</dbReference>
<name>A0A1I2QIR9_9LACO</name>
<evidence type="ECO:0000313" key="2">
    <source>
        <dbReference type="EMBL" id="SFG26087.1"/>
    </source>
</evidence>
<dbReference type="OrthoDB" id="2288966at2"/>
<dbReference type="Proteomes" id="UP000182635">
    <property type="component" value="Unassembled WGS sequence"/>
</dbReference>
<dbReference type="GO" id="GO:0016740">
    <property type="term" value="F:transferase activity"/>
    <property type="evidence" value="ECO:0007669"/>
    <property type="project" value="UniProtKB-KW"/>
</dbReference>
<dbReference type="SUPFAM" id="SSF56112">
    <property type="entry name" value="Protein kinase-like (PK-like)"/>
    <property type="match status" value="1"/>
</dbReference>
<dbReference type="AlphaFoldDB" id="A0A1I2QIR9"/>
<gene>
    <name evidence="2" type="ORF">SAMN02910432_00593</name>
</gene>
<evidence type="ECO:0000313" key="3">
    <source>
        <dbReference type="Proteomes" id="UP000182635"/>
    </source>
</evidence>
<dbReference type="RefSeq" id="WP_046922057.1">
    <property type="nucleotide sequence ID" value="NZ_AYYL01000003.1"/>
</dbReference>
<organism evidence="2 3">
    <name type="scientific">Ligilactobacillus ruminis DSM 20403 = NBRC 102161</name>
    <dbReference type="NCBI Taxonomy" id="1423798"/>
    <lineage>
        <taxon>Bacteria</taxon>
        <taxon>Bacillati</taxon>
        <taxon>Bacillota</taxon>
        <taxon>Bacilli</taxon>
        <taxon>Lactobacillales</taxon>
        <taxon>Lactobacillaceae</taxon>
        <taxon>Ligilactobacillus</taxon>
    </lineage>
</organism>
<protein>
    <submittedName>
        <fullName evidence="2">Phosphotransferase enzyme family protein</fullName>
    </submittedName>
</protein>
<keyword evidence="2" id="KW-0808">Transferase</keyword>
<reference evidence="3" key="1">
    <citation type="submission" date="2016-10" db="EMBL/GenBank/DDBJ databases">
        <authorList>
            <person name="Varghese N."/>
            <person name="Submissions S."/>
        </authorList>
    </citation>
    <scope>NUCLEOTIDE SEQUENCE [LARGE SCALE GENOMIC DNA]</scope>
    <source>
        <strain evidence="3">DSM 20403</strain>
    </source>
</reference>
<dbReference type="Gene3D" id="3.90.1200.10">
    <property type="match status" value="1"/>
</dbReference>
<feature type="domain" description="Aminoglycoside phosphotransferase" evidence="1">
    <location>
        <begin position="50"/>
        <end position="223"/>
    </location>
</feature>
<sequence>MLIEFLNDYYAADFKKIHDIAGNQHLVGHSVRFDKDLFVKIFTESEMFYAEQNVNQVYCPEIYLDSVIFGDKYIVVLIDRELHDTDAEPVDEQRAAQYGEMLARFHQKVTDKVLVADYTKTKLSNRILNAADGLKNTKYEEDVKKAMEILRPDFDQADEEYKQLPHVVLHGDFSLRNIKRYKDSEVLIDFEWASVGVAYEDFIKFFYNEVKNPKLRSSFIEGYKKVCDFEVPGSGLQRCLLFLCALNICRFHVTHEREKFGDMPDRMLKTIENRNAIVELD</sequence>
<evidence type="ECO:0000259" key="1">
    <source>
        <dbReference type="Pfam" id="PF01636"/>
    </source>
</evidence>
<dbReference type="Pfam" id="PF01636">
    <property type="entry name" value="APH"/>
    <property type="match status" value="1"/>
</dbReference>